<name>A0AC35U973_9BILA</name>
<organism evidence="1 2">
    <name type="scientific">Rhabditophanes sp. KR3021</name>
    <dbReference type="NCBI Taxonomy" id="114890"/>
    <lineage>
        <taxon>Eukaryota</taxon>
        <taxon>Metazoa</taxon>
        <taxon>Ecdysozoa</taxon>
        <taxon>Nematoda</taxon>
        <taxon>Chromadorea</taxon>
        <taxon>Rhabditida</taxon>
        <taxon>Tylenchina</taxon>
        <taxon>Panagrolaimomorpha</taxon>
        <taxon>Strongyloidoidea</taxon>
        <taxon>Alloionematidae</taxon>
        <taxon>Rhabditophanes</taxon>
    </lineage>
</organism>
<reference evidence="2" key="1">
    <citation type="submission" date="2016-11" db="UniProtKB">
        <authorList>
            <consortium name="WormBaseParasite"/>
        </authorList>
    </citation>
    <scope>IDENTIFICATION</scope>
    <source>
        <strain evidence="2">KR3021</strain>
    </source>
</reference>
<evidence type="ECO:0000313" key="1">
    <source>
        <dbReference type="Proteomes" id="UP000095286"/>
    </source>
</evidence>
<proteinExistence type="predicted"/>
<dbReference type="WBParaSite" id="RSKR_0000932500.1">
    <property type="protein sequence ID" value="RSKR_0000932500.1"/>
    <property type="gene ID" value="RSKR_0000932500"/>
</dbReference>
<accession>A0AC35U973</accession>
<evidence type="ECO:0000313" key="2">
    <source>
        <dbReference type="WBParaSite" id="RSKR_0000932500.1"/>
    </source>
</evidence>
<protein>
    <submittedName>
        <fullName evidence="2">Serine/threonine-protein phosphatase</fullName>
    </submittedName>
</protein>
<dbReference type="Proteomes" id="UP000095286">
    <property type="component" value="Unplaced"/>
</dbReference>
<sequence length="539" mass="59069">MPATTTSPKDTTSKSKEKVSTSDSANSTKKEPTTSLCETKKVPTGGGKAASGKKKTDPTNDGKSEVFLKSKKKDKETAIGTLKNTSGPVVAAVPTTAVAPSKSKKDITSKKQDDPGTSQIKSILEPTSVFLPKPPTQKDDVCGEDKIATEASLSNPISGMENASDSIGNALECEAEIKIVVIRTWKDAQRERNGFIEGDKSTAHLDAVGEPCYDMAAFMRKHPINTRLGSVAYEIEEIEWILKQALDIFKKGPTLEEVSGNVTVCGDVHGQIDDVMRIFKKFGDPSKTKYMFLGDYVDRGNNSIEVIMLLLAYKIQYPKNLFLLRGNHELAHINKVYGYFDECCERITDQNVASDIYNKCNEVFSYLPLAGCISNKILCMHGGISEHINSLDDIRNIKRPLSIVQKAACDILWSDPDIKCGKFTFNSARGVSVVFGTNDVTQFCKKLGIDMVIRGHQVCAQGYSVFGDGKLITVFSASVYDEEINNLSGVIRIDERGIVRPYSIKCPKVERARRTLHEGSSDELTKEIATSTKSKSATK</sequence>